<accession>A0ABW8K947</accession>
<dbReference type="EMBL" id="JADIKD010000012">
    <property type="protein sequence ID" value="MFK2919405.1"/>
    <property type="molecule type" value="Genomic_DNA"/>
</dbReference>
<feature type="chain" id="PRO_5047424691" description="ATP-dependent zinc protease domain-containing protein" evidence="1">
    <location>
        <begin position="21"/>
        <end position="162"/>
    </location>
</feature>
<organism evidence="2 3">
    <name type="scientific">Dyella koreensis</name>
    <dbReference type="NCBI Taxonomy" id="311235"/>
    <lineage>
        <taxon>Bacteria</taxon>
        <taxon>Pseudomonadati</taxon>
        <taxon>Pseudomonadota</taxon>
        <taxon>Gammaproteobacteria</taxon>
        <taxon>Lysobacterales</taxon>
        <taxon>Rhodanobacteraceae</taxon>
        <taxon>Dyella</taxon>
    </lineage>
</organism>
<dbReference type="RefSeq" id="WP_379984557.1">
    <property type="nucleotide sequence ID" value="NZ_JADIKD010000012.1"/>
</dbReference>
<keyword evidence="1" id="KW-0732">Signal</keyword>
<dbReference type="Proteomes" id="UP001620408">
    <property type="component" value="Unassembled WGS sequence"/>
</dbReference>
<evidence type="ECO:0000313" key="2">
    <source>
        <dbReference type="EMBL" id="MFK2919405.1"/>
    </source>
</evidence>
<evidence type="ECO:0000256" key="1">
    <source>
        <dbReference type="SAM" id="SignalP"/>
    </source>
</evidence>
<evidence type="ECO:0000313" key="3">
    <source>
        <dbReference type="Proteomes" id="UP001620408"/>
    </source>
</evidence>
<comment type="caution">
    <text evidence="2">The sequence shown here is derived from an EMBL/GenBank/DDBJ whole genome shotgun (WGS) entry which is preliminary data.</text>
</comment>
<proteinExistence type="predicted"/>
<gene>
    <name evidence="2" type="ORF">ISS97_19235</name>
</gene>
<feature type="signal peptide" evidence="1">
    <location>
        <begin position="1"/>
        <end position="20"/>
    </location>
</feature>
<sequence>MKARIICISLLYIFSAQVTGADFCEGSKFTPLDQVLSKPGEFLNQRIQTHAILRTDAKAYTRISLDEKSGFSVLTTADDESTAYNKRHNLSAKPPFNVVSDLFAKLHPVEGAKYKADISKVRYYRQNVMVCGRLVRSMGELRFAVDDMHVEDSYLLPWKNKK</sequence>
<reference evidence="2 3" key="1">
    <citation type="submission" date="2020-10" db="EMBL/GenBank/DDBJ databases">
        <title>Phylogeny of dyella-like bacteria.</title>
        <authorList>
            <person name="Fu J."/>
        </authorList>
    </citation>
    <scope>NUCLEOTIDE SEQUENCE [LARGE SCALE GENOMIC DNA]</scope>
    <source>
        <strain evidence="2 3">BB4</strain>
    </source>
</reference>
<evidence type="ECO:0008006" key="4">
    <source>
        <dbReference type="Google" id="ProtNLM"/>
    </source>
</evidence>
<keyword evidence="3" id="KW-1185">Reference proteome</keyword>
<protein>
    <recommendedName>
        <fullName evidence="4">ATP-dependent zinc protease domain-containing protein</fullName>
    </recommendedName>
</protein>
<name>A0ABW8K947_9GAMM</name>